<dbReference type="Proteomes" id="UP000238479">
    <property type="component" value="Chromosome 1"/>
</dbReference>
<name>A0A2P6S9Z7_ROSCH</name>
<accession>A0A2P6S9Z7</accession>
<evidence type="ECO:0000313" key="1">
    <source>
        <dbReference type="EMBL" id="PRQ55482.1"/>
    </source>
</evidence>
<gene>
    <name evidence="1" type="ORF">RchiOBHm_Chr1g0325071</name>
</gene>
<keyword evidence="2" id="KW-1185">Reference proteome</keyword>
<proteinExistence type="predicted"/>
<organism evidence="1 2">
    <name type="scientific">Rosa chinensis</name>
    <name type="common">China rose</name>
    <dbReference type="NCBI Taxonomy" id="74649"/>
    <lineage>
        <taxon>Eukaryota</taxon>
        <taxon>Viridiplantae</taxon>
        <taxon>Streptophyta</taxon>
        <taxon>Embryophyta</taxon>
        <taxon>Tracheophyta</taxon>
        <taxon>Spermatophyta</taxon>
        <taxon>Magnoliopsida</taxon>
        <taxon>eudicotyledons</taxon>
        <taxon>Gunneridae</taxon>
        <taxon>Pentapetalae</taxon>
        <taxon>rosids</taxon>
        <taxon>fabids</taxon>
        <taxon>Rosales</taxon>
        <taxon>Rosaceae</taxon>
        <taxon>Rosoideae</taxon>
        <taxon>Rosoideae incertae sedis</taxon>
        <taxon>Rosa</taxon>
    </lineage>
</organism>
<evidence type="ECO:0000313" key="2">
    <source>
        <dbReference type="Proteomes" id="UP000238479"/>
    </source>
</evidence>
<dbReference type="EMBL" id="PDCK01000039">
    <property type="protein sequence ID" value="PRQ55482.1"/>
    <property type="molecule type" value="Genomic_DNA"/>
</dbReference>
<sequence>MTSEDGSAERGFRSAETCHGWGFTCQVVTSLGSQRMMTVDTWLTLRGLASGGLPPKPSRLLVINASNDGFRNRGDASANPGS</sequence>
<dbReference type="Gramene" id="PRQ55482">
    <property type="protein sequence ID" value="PRQ55482"/>
    <property type="gene ID" value="RchiOBHm_Chr1g0325071"/>
</dbReference>
<dbReference type="AlphaFoldDB" id="A0A2P6S9Z7"/>
<protein>
    <submittedName>
        <fullName evidence="1">Uncharacterized protein</fullName>
    </submittedName>
</protein>
<reference evidence="1 2" key="1">
    <citation type="journal article" date="2018" name="Nat. Genet.">
        <title>The Rosa genome provides new insights in the design of modern roses.</title>
        <authorList>
            <person name="Bendahmane M."/>
        </authorList>
    </citation>
    <scope>NUCLEOTIDE SEQUENCE [LARGE SCALE GENOMIC DNA]</scope>
    <source>
        <strain evidence="2">cv. Old Blush</strain>
    </source>
</reference>
<comment type="caution">
    <text evidence="1">The sequence shown here is derived from an EMBL/GenBank/DDBJ whole genome shotgun (WGS) entry which is preliminary data.</text>
</comment>